<protein>
    <submittedName>
        <fullName evidence="6">O-methyltransferase-domain-containing protein</fullName>
    </submittedName>
</protein>
<feature type="domain" description="O-methyltransferase C-terminal" evidence="5">
    <location>
        <begin position="215"/>
        <end position="366"/>
    </location>
</feature>
<dbReference type="InterPro" id="IPR036388">
    <property type="entry name" value="WH-like_DNA-bd_sf"/>
</dbReference>
<dbReference type="PANTHER" id="PTHR43712">
    <property type="entry name" value="PUTATIVE (AFU_ORTHOLOGUE AFUA_4G14580)-RELATED"/>
    <property type="match status" value="1"/>
</dbReference>
<proteinExistence type="predicted"/>
<evidence type="ECO:0000259" key="5">
    <source>
        <dbReference type="Pfam" id="PF00891"/>
    </source>
</evidence>
<keyword evidence="1" id="KW-0489">Methyltransferase</keyword>
<dbReference type="PANTHER" id="PTHR43712:SF1">
    <property type="entry name" value="HYPOTHETICAL O-METHYLTRANSFERASE (EUROFUNG)-RELATED"/>
    <property type="match status" value="1"/>
</dbReference>
<dbReference type="InterPro" id="IPR029063">
    <property type="entry name" value="SAM-dependent_MTases_sf"/>
</dbReference>
<name>A0AAN7GVG8_9PEZI</name>
<sequence>MDVDSVIEQLRTVASQANNEGRAKLLKAFAELQPTLEGPKGLFMRLPSIRFLVPIIKLGQDLNIFASLAQSSPNPLSSRQLAAKAPVSTASPVLVLRITRHLASLFTVTQTGPDAFTANPTTHVLATTGADGAMDMLMAARGEVADTIPAFFKKNGYQDVTDEAHTPFQMAFKTEKTWFQHISDSPGLSQSFYQLMLLLKEGDPWYKVFPFEKEIEGFRPATVLVDVSGGVGQQCVDLIAGFPHLNLKGRLILQDLPEMIGSSVVRYEGVEVQARDLFTEQPVKGARFYYLRQILHNWPDDKCVEILKRLVEAFDDESQILVDDIVLPDQGASALATGYDILMMTFMAARERTALDWNRIFDEAGLKILGTHVYAPISMFAITQVGRK</sequence>
<dbReference type="InterPro" id="IPR016461">
    <property type="entry name" value="COMT-like"/>
</dbReference>
<dbReference type="GO" id="GO:0008171">
    <property type="term" value="F:O-methyltransferase activity"/>
    <property type="evidence" value="ECO:0007669"/>
    <property type="project" value="InterPro"/>
</dbReference>
<gene>
    <name evidence="6" type="ORF">QBC38DRAFT_546624</name>
</gene>
<keyword evidence="3" id="KW-0949">S-adenosyl-L-methionine</keyword>
<keyword evidence="7" id="KW-1185">Reference proteome</keyword>
<organism evidence="6 7">
    <name type="scientific">Podospora fimiseda</name>
    <dbReference type="NCBI Taxonomy" id="252190"/>
    <lineage>
        <taxon>Eukaryota</taxon>
        <taxon>Fungi</taxon>
        <taxon>Dikarya</taxon>
        <taxon>Ascomycota</taxon>
        <taxon>Pezizomycotina</taxon>
        <taxon>Sordariomycetes</taxon>
        <taxon>Sordariomycetidae</taxon>
        <taxon>Sordariales</taxon>
        <taxon>Podosporaceae</taxon>
        <taxon>Podospora</taxon>
    </lineage>
</organism>
<evidence type="ECO:0000256" key="3">
    <source>
        <dbReference type="ARBA" id="ARBA00022691"/>
    </source>
</evidence>
<evidence type="ECO:0000256" key="4">
    <source>
        <dbReference type="PIRSR" id="PIRSR005739-1"/>
    </source>
</evidence>
<dbReference type="GO" id="GO:0032259">
    <property type="term" value="P:methylation"/>
    <property type="evidence" value="ECO:0007669"/>
    <property type="project" value="UniProtKB-KW"/>
</dbReference>
<dbReference type="Gene3D" id="1.10.10.10">
    <property type="entry name" value="Winged helix-like DNA-binding domain superfamily/Winged helix DNA-binding domain"/>
    <property type="match status" value="1"/>
</dbReference>
<dbReference type="PIRSF" id="PIRSF005739">
    <property type="entry name" value="O-mtase"/>
    <property type="match status" value="1"/>
</dbReference>
<comment type="caution">
    <text evidence="6">The sequence shown here is derived from an EMBL/GenBank/DDBJ whole genome shotgun (WGS) entry which is preliminary data.</text>
</comment>
<dbReference type="InterPro" id="IPR001077">
    <property type="entry name" value="COMT_C"/>
</dbReference>
<evidence type="ECO:0000313" key="6">
    <source>
        <dbReference type="EMBL" id="KAK4225722.1"/>
    </source>
</evidence>
<accession>A0AAN7GVG8</accession>
<dbReference type="SUPFAM" id="SSF53335">
    <property type="entry name" value="S-adenosyl-L-methionine-dependent methyltransferases"/>
    <property type="match status" value="1"/>
</dbReference>
<dbReference type="PROSITE" id="PS51683">
    <property type="entry name" value="SAM_OMT_II"/>
    <property type="match status" value="1"/>
</dbReference>
<reference evidence="6" key="1">
    <citation type="journal article" date="2023" name="Mol. Phylogenet. Evol.">
        <title>Genome-scale phylogeny and comparative genomics of the fungal order Sordariales.</title>
        <authorList>
            <person name="Hensen N."/>
            <person name="Bonometti L."/>
            <person name="Westerberg I."/>
            <person name="Brannstrom I.O."/>
            <person name="Guillou S."/>
            <person name="Cros-Aarteil S."/>
            <person name="Calhoun S."/>
            <person name="Haridas S."/>
            <person name="Kuo A."/>
            <person name="Mondo S."/>
            <person name="Pangilinan J."/>
            <person name="Riley R."/>
            <person name="LaButti K."/>
            <person name="Andreopoulos B."/>
            <person name="Lipzen A."/>
            <person name="Chen C."/>
            <person name="Yan M."/>
            <person name="Daum C."/>
            <person name="Ng V."/>
            <person name="Clum A."/>
            <person name="Steindorff A."/>
            <person name="Ohm R.A."/>
            <person name="Martin F."/>
            <person name="Silar P."/>
            <person name="Natvig D.O."/>
            <person name="Lalanne C."/>
            <person name="Gautier V."/>
            <person name="Ament-Velasquez S.L."/>
            <person name="Kruys A."/>
            <person name="Hutchinson M.I."/>
            <person name="Powell A.J."/>
            <person name="Barry K."/>
            <person name="Miller A.N."/>
            <person name="Grigoriev I.V."/>
            <person name="Debuchy R."/>
            <person name="Gladieux P."/>
            <person name="Hiltunen Thoren M."/>
            <person name="Johannesson H."/>
        </authorList>
    </citation>
    <scope>NUCLEOTIDE SEQUENCE</scope>
    <source>
        <strain evidence="6">CBS 990.96</strain>
    </source>
</reference>
<reference evidence="6" key="2">
    <citation type="submission" date="2023-05" db="EMBL/GenBank/DDBJ databases">
        <authorList>
            <consortium name="Lawrence Berkeley National Laboratory"/>
            <person name="Steindorff A."/>
            <person name="Hensen N."/>
            <person name="Bonometti L."/>
            <person name="Westerberg I."/>
            <person name="Brannstrom I.O."/>
            <person name="Guillou S."/>
            <person name="Cros-Aarteil S."/>
            <person name="Calhoun S."/>
            <person name="Haridas S."/>
            <person name="Kuo A."/>
            <person name="Mondo S."/>
            <person name="Pangilinan J."/>
            <person name="Riley R."/>
            <person name="Labutti K."/>
            <person name="Andreopoulos B."/>
            <person name="Lipzen A."/>
            <person name="Chen C."/>
            <person name="Yanf M."/>
            <person name="Daum C."/>
            <person name="Ng V."/>
            <person name="Clum A."/>
            <person name="Ohm R."/>
            <person name="Martin F."/>
            <person name="Silar P."/>
            <person name="Natvig D."/>
            <person name="Lalanne C."/>
            <person name="Gautier V."/>
            <person name="Ament-Velasquez S.L."/>
            <person name="Kruys A."/>
            <person name="Hutchinson M.I."/>
            <person name="Powell A.J."/>
            <person name="Barry K."/>
            <person name="Miller A.N."/>
            <person name="Grigoriev I.V."/>
            <person name="Debuchy R."/>
            <person name="Gladieux P."/>
            <person name="Thoren M.H."/>
            <person name="Johannesson H."/>
        </authorList>
    </citation>
    <scope>NUCLEOTIDE SEQUENCE</scope>
    <source>
        <strain evidence="6">CBS 990.96</strain>
    </source>
</reference>
<dbReference type="EMBL" id="MU865361">
    <property type="protein sequence ID" value="KAK4225722.1"/>
    <property type="molecule type" value="Genomic_DNA"/>
</dbReference>
<dbReference type="Gene3D" id="3.40.50.150">
    <property type="entry name" value="Vaccinia Virus protein VP39"/>
    <property type="match status" value="1"/>
</dbReference>
<keyword evidence="2" id="KW-0808">Transferase</keyword>
<evidence type="ECO:0000256" key="2">
    <source>
        <dbReference type="ARBA" id="ARBA00022679"/>
    </source>
</evidence>
<dbReference type="InterPro" id="IPR036390">
    <property type="entry name" value="WH_DNA-bd_sf"/>
</dbReference>
<feature type="active site" description="Proton acceptor" evidence="4">
    <location>
        <position position="296"/>
    </location>
</feature>
<dbReference type="SUPFAM" id="SSF46785">
    <property type="entry name" value="Winged helix' DNA-binding domain"/>
    <property type="match status" value="1"/>
</dbReference>
<evidence type="ECO:0000313" key="7">
    <source>
        <dbReference type="Proteomes" id="UP001301958"/>
    </source>
</evidence>
<dbReference type="Pfam" id="PF00891">
    <property type="entry name" value="Methyltransf_2"/>
    <property type="match status" value="1"/>
</dbReference>
<dbReference type="AlphaFoldDB" id="A0AAN7GVG8"/>
<dbReference type="Proteomes" id="UP001301958">
    <property type="component" value="Unassembled WGS sequence"/>
</dbReference>
<evidence type="ECO:0000256" key="1">
    <source>
        <dbReference type="ARBA" id="ARBA00022603"/>
    </source>
</evidence>